<keyword evidence="4" id="KW-1185">Reference proteome</keyword>
<dbReference type="AlphaFoldDB" id="A0A2N5UMX5"/>
<evidence type="ECO:0000313" key="3">
    <source>
        <dbReference type="EMBL" id="PLW39115.1"/>
    </source>
</evidence>
<feature type="compositionally biased region" description="Basic residues" evidence="1">
    <location>
        <begin position="108"/>
        <end position="118"/>
    </location>
</feature>
<reference evidence="4 5" key="1">
    <citation type="submission" date="2017-11" db="EMBL/GenBank/DDBJ databases">
        <title>De novo assembly and phasing of dikaryotic genomes from two isolates of Puccinia coronata f. sp. avenae, the causal agent of oat crown rust.</title>
        <authorList>
            <person name="Miller M.E."/>
            <person name="Zhang Y."/>
            <person name="Omidvar V."/>
            <person name="Sperschneider J."/>
            <person name="Schwessinger B."/>
            <person name="Raley C."/>
            <person name="Palmer J.M."/>
            <person name="Garnica D."/>
            <person name="Upadhyaya N."/>
            <person name="Rathjen J."/>
            <person name="Taylor J.M."/>
            <person name="Park R.F."/>
            <person name="Dodds P.N."/>
            <person name="Hirsch C.D."/>
            <person name="Kianian S.F."/>
            <person name="Figueroa M."/>
        </authorList>
    </citation>
    <scope>NUCLEOTIDE SEQUENCE [LARGE SCALE GENOMIC DNA]</scope>
    <source>
        <strain evidence="3">12NC29</strain>
        <strain evidence="2">12SD80</strain>
    </source>
</reference>
<feature type="compositionally biased region" description="Low complexity" evidence="1">
    <location>
        <begin position="13"/>
        <end position="23"/>
    </location>
</feature>
<evidence type="ECO:0000313" key="2">
    <source>
        <dbReference type="EMBL" id="PLW14854.1"/>
    </source>
</evidence>
<feature type="compositionally biased region" description="Pro residues" evidence="1">
    <location>
        <begin position="1"/>
        <end position="12"/>
    </location>
</feature>
<dbReference type="Proteomes" id="UP000235388">
    <property type="component" value="Unassembled WGS sequence"/>
</dbReference>
<evidence type="ECO:0000313" key="5">
    <source>
        <dbReference type="Proteomes" id="UP000235392"/>
    </source>
</evidence>
<feature type="compositionally biased region" description="Basic and acidic residues" evidence="1">
    <location>
        <begin position="212"/>
        <end position="221"/>
    </location>
</feature>
<dbReference type="EMBL" id="PGCI01000812">
    <property type="protein sequence ID" value="PLW14854.1"/>
    <property type="molecule type" value="Genomic_DNA"/>
</dbReference>
<proteinExistence type="predicted"/>
<dbReference type="Proteomes" id="UP000235392">
    <property type="component" value="Unassembled WGS sequence"/>
</dbReference>
<gene>
    <name evidence="3" type="ORF">PCANC_12590</name>
    <name evidence="2" type="ORF">PCASD_15817</name>
</gene>
<feature type="compositionally biased region" description="Low complexity" evidence="1">
    <location>
        <begin position="119"/>
        <end position="134"/>
    </location>
</feature>
<protein>
    <submittedName>
        <fullName evidence="3">Uncharacterized protein</fullName>
    </submittedName>
</protein>
<organism evidence="3 4">
    <name type="scientific">Puccinia coronata f. sp. avenae</name>
    <dbReference type="NCBI Taxonomy" id="200324"/>
    <lineage>
        <taxon>Eukaryota</taxon>
        <taxon>Fungi</taxon>
        <taxon>Dikarya</taxon>
        <taxon>Basidiomycota</taxon>
        <taxon>Pucciniomycotina</taxon>
        <taxon>Pucciniomycetes</taxon>
        <taxon>Pucciniales</taxon>
        <taxon>Pucciniaceae</taxon>
        <taxon>Puccinia</taxon>
    </lineage>
</organism>
<comment type="caution">
    <text evidence="3">The sequence shown here is derived from an EMBL/GenBank/DDBJ whole genome shotgun (WGS) entry which is preliminary data.</text>
</comment>
<feature type="region of interest" description="Disordered" evidence="1">
    <location>
        <begin position="1"/>
        <end position="385"/>
    </location>
</feature>
<accession>A0A2N5UMX5</accession>
<name>A0A2N5UMX5_9BASI</name>
<dbReference type="EMBL" id="PGCJ01000198">
    <property type="protein sequence ID" value="PLW39115.1"/>
    <property type="molecule type" value="Genomic_DNA"/>
</dbReference>
<feature type="compositionally biased region" description="Acidic residues" evidence="1">
    <location>
        <begin position="263"/>
        <end position="276"/>
    </location>
</feature>
<feature type="compositionally biased region" description="Basic and acidic residues" evidence="1">
    <location>
        <begin position="329"/>
        <end position="341"/>
    </location>
</feature>
<evidence type="ECO:0000313" key="4">
    <source>
        <dbReference type="Proteomes" id="UP000235388"/>
    </source>
</evidence>
<feature type="compositionally biased region" description="Low complexity" evidence="1">
    <location>
        <begin position="186"/>
        <end position="197"/>
    </location>
</feature>
<sequence length="385" mass="40311">MQNPPDQDPPATAPAEPTSPITPLRRSTRIRKPPTRYTSPQPSPATRAKPRRSSTPLKPPATAKPGSSTNAPALATKSPKVPKKTKAVGKAEGASDQKTDPGPGPAVPKKKKAGRKAKGPSSQQAQSEPSPEVPKTNAGGRKGKGLAGQKANPKPTPPTEFNAVLGPVKAEATKTETNVIDPAIESSSSGKSDVGSVEPAAVSGVIDQNVDSADKLLENWHKPASAKPQERVDAAIVSPTSSDHEKKLNPSVEKGSSHKDPETESEMDSVEPEIAEILDQIGDSSDKLSQDHCYPPEPQQHIDVDGAQPAVGPTGSNDKSKPGPSNSASKEKVLLFEEHPKPASSDLEVPLGHLAITGSTVNPHEHTEPQENPEIQFGSPKVPMP</sequence>
<evidence type="ECO:0000256" key="1">
    <source>
        <dbReference type="SAM" id="MobiDB-lite"/>
    </source>
</evidence>